<reference evidence="1" key="2">
    <citation type="journal article" date="2015" name="Data Brief">
        <title>Shoot transcriptome of the giant reed, Arundo donax.</title>
        <authorList>
            <person name="Barrero R.A."/>
            <person name="Guerrero F.D."/>
            <person name="Moolhuijzen P."/>
            <person name="Goolsby J.A."/>
            <person name="Tidwell J."/>
            <person name="Bellgard S.E."/>
            <person name="Bellgard M.I."/>
        </authorList>
    </citation>
    <scope>NUCLEOTIDE SEQUENCE</scope>
    <source>
        <tissue evidence="1">Shoot tissue taken approximately 20 cm above the soil surface</tissue>
    </source>
</reference>
<protein>
    <submittedName>
        <fullName evidence="1">Uncharacterized protein</fullName>
    </submittedName>
</protein>
<organism evidence="1">
    <name type="scientific">Arundo donax</name>
    <name type="common">Giant reed</name>
    <name type="synonym">Donax arundinaceus</name>
    <dbReference type="NCBI Taxonomy" id="35708"/>
    <lineage>
        <taxon>Eukaryota</taxon>
        <taxon>Viridiplantae</taxon>
        <taxon>Streptophyta</taxon>
        <taxon>Embryophyta</taxon>
        <taxon>Tracheophyta</taxon>
        <taxon>Spermatophyta</taxon>
        <taxon>Magnoliopsida</taxon>
        <taxon>Liliopsida</taxon>
        <taxon>Poales</taxon>
        <taxon>Poaceae</taxon>
        <taxon>PACMAD clade</taxon>
        <taxon>Arundinoideae</taxon>
        <taxon>Arundineae</taxon>
        <taxon>Arundo</taxon>
    </lineage>
</organism>
<dbReference type="EMBL" id="GBRH01268293">
    <property type="protein sequence ID" value="JAD29602.1"/>
    <property type="molecule type" value="Transcribed_RNA"/>
</dbReference>
<reference evidence="1" key="1">
    <citation type="submission" date="2014-09" db="EMBL/GenBank/DDBJ databases">
        <authorList>
            <person name="Magalhaes I.L.F."/>
            <person name="Oliveira U."/>
            <person name="Santos F.R."/>
            <person name="Vidigal T.H.D.A."/>
            <person name="Brescovit A.D."/>
            <person name="Santos A.J."/>
        </authorList>
    </citation>
    <scope>NUCLEOTIDE SEQUENCE</scope>
    <source>
        <tissue evidence="1">Shoot tissue taken approximately 20 cm above the soil surface</tissue>
    </source>
</reference>
<name>A0A0A8Z461_ARUDO</name>
<evidence type="ECO:0000313" key="1">
    <source>
        <dbReference type="EMBL" id="JAD29602.1"/>
    </source>
</evidence>
<accession>A0A0A8Z461</accession>
<sequence>MRRECWGQSLARASDISRARARTGGRDSRRLASAMLLFDSAV</sequence>
<proteinExistence type="predicted"/>
<dbReference type="AlphaFoldDB" id="A0A0A8Z461"/>